<dbReference type="STRING" id="596151.DesfrDRAFT_1040"/>
<feature type="region of interest" description="Disordered" evidence="1">
    <location>
        <begin position="363"/>
        <end position="384"/>
    </location>
</feature>
<dbReference type="Proteomes" id="UP000006250">
    <property type="component" value="Unassembled WGS sequence"/>
</dbReference>
<comment type="caution">
    <text evidence="2">The sequence shown here is derived from an EMBL/GenBank/DDBJ whole genome shotgun (WGS) entry which is preliminary data.</text>
</comment>
<dbReference type="eggNOG" id="COG0507">
    <property type="taxonomic scope" value="Bacteria"/>
</dbReference>
<evidence type="ECO:0000256" key="1">
    <source>
        <dbReference type="SAM" id="MobiDB-lite"/>
    </source>
</evidence>
<name>E1JTU1_SOLFR</name>
<dbReference type="EMBL" id="AECZ01000005">
    <property type="protein sequence ID" value="EFL52220.1"/>
    <property type="molecule type" value="Genomic_DNA"/>
</dbReference>
<dbReference type="AlphaFoldDB" id="E1JTU1"/>
<organism evidence="2 3">
    <name type="scientific">Solidesulfovibrio fructosivorans JJ]</name>
    <dbReference type="NCBI Taxonomy" id="596151"/>
    <lineage>
        <taxon>Bacteria</taxon>
        <taxon>Pseudomonadati</taxon>
        <taxon>Thermodesulfobacteriota</taxon>
        <taxon>Desulfovibrionia</taxon>
        <taxon>Desulfovibrionales</taxon>
        <taxon>Desulfovibrionaceae</taxon>
        <taxon>Solidesulfovibrio</taxon>
    </lineage>
</organism>
<evidence type="ECO:0000313" key="2">
    <source>
        <dbReference type="EMBL" id="EFL52220.1"/>
    </source>
</evidence>
<gene>
    <name evidence="2" type="ORF">DesfrDRAFT_1040</name>
</gene>
<dbReference type="RefSeq" id="WP_005991772.1">
    <property type="nucleotide sequence ID" value="NZ_AECZ01000005.1"/>
</dbReference>
<dbReference type="OrthoDB" id="9757917at2"/>
<proteinExistence type="predicted"/>
<evidence type="ECO:0000313" key="3">
    <source>
        <dbReference type="Proteomes" id="UP000006250"/>
    </source>
</evidence>
<sequence length="410" mass="45185" precursor="true">MLQSSRLRDALLPWLRFAAYAVGLPSILVLAAALTVPVLAAPPINEVAQQSKSTTWAFDKVGLKGVLYPSLMLNIAKMKMDMQHNDDELGDRNGLFGVKVIAPRAGAKAAVEISASSTLINPGRAEVALSRKGNAYHIYPFLTFSDPITLVQQPIGITMTARLWLDGVPQGEQTVPVTIASANDCVHSFEDDDEDYDTDWLYAAYVNENHPVVRQILREALATGEVSSFPGYQTDAEGVRKQVKAIWQALRRRGIHYSSIKTPSVKPKDVGVQHVRFISEALASRKANCVEGSCLLASVFYKIGLDTALVALPEHMLVSVSLDPGGKRQLYLETTMLDDSSFEEALESGEEQVAEAYEKARKAAARKKADKDDEDEDEEPHFISIREMRKAGVVPIPDRDASRQQFFQIK</sequence>
<keyword evidence="3" id="KW-1185">Reference proteome</keyword>
<protein>
    <submittedName>
        <fullName evidence="2">Uncharacterized protein</fullName>
    </submittedName>
</protein>
<accession>E1JTU1</accession>
<reference evidence="2 3" key="1">
    <citation type="submission" date="2010-08" db="EMBL/GenBank/DDBJ databases">
        <title>The draft genome of Desulfovibrio fructosovorans JJ.</title>
        <authorList>
            <consortium name="US DOE Joint Genome Institute (JGI-PGF)"/>
            <person name="Lucas S."/>
            <person name="Copeland A."/>
            <person name="Lapidus A."/>
            <person name="Cheng J.-F."/>
            <person name="Bruce D."/>
            <person name="Goodwin L."/>
            <person name="Pitluck S."/>
            <person name="Land M.L."/>
            <person name="Hauser L."/>
            <person name="Chang Y.-J."/>
            <person name="Jeffries C."/>
            <person name="Wall J.D."/>
            <person name="Stahl D.A."/>
            <person name="Arkin A.P."/>
            <person name="Dehal P."/>
            <person name="Stolyar S.M."/>
            <person name="Hazen T.C."/>
            <person name="Woyke T.J."/>
        </authorList>
    </citation>
    <scope>NUCLEOTIDE SEQUENCE [LARGE SCALE GENOMIC DNA]</scope>
    <source>
        <strain evidence="2 3">JJ</strain>
    </source>
</reference>